<accession>A0A8H5L7U4</accession>
<evidence type="ECO:0000256" key="1">
    <source>
        <dbReference type="SAM" id="MobiDB-lite"/>
    </source>
</evidence>
<dbReference type="Proteomes" id="UP000547976">
    <property type="component" value="Unassembled WGS sequence"/>
</dbReference>
<organism evidence="2 3">
    <name type="scientific">Gibberella subglutinans</name>
    <name type="common">Fusarium subglutinans</name>
    <dbReference type="NCBI Taxonomy" id="42677"/>
    <lineage>
        <taxon>Eukaryota</taxon>
        <taxon>Fungi</taxon>
        <taxon>Dikarya</taxon>
        <taxon>Ascomycota</taxon>
        <taxon>Pezizomycotina</taxon>
        <taxon>Sordariomycetes</taxon>
        <taxon>Hypocreomycetidae</taxon>
        <taxon>Hypocreales</taxon>
        <taxon>Nectriaceae</taxon>
        <taxon>Fusarium</taxon>
        <taxon>Fusarium fujikuroi species complex</taxon>
    </lineage>
</organism>
<proteinExistence type="predicted"/>
<dbReference type="EMBL" id="JAAOAV010000263">
    <property type="protein sequence ID" value="KAF5585761.1"/>
    <property type="molecule type" value="Genomic_DNA"/>
</dbReference>
<feature type="region of interest" description="Disordered" evidence="1">
    <location>
        <begin position="127"/>
        <end position="167"/>
    </location>
</feature>
<evidence type="ECO:0000313" key="2">
    <source>
        <dbReference type="EMBL" id="KAF5585761.1"/>
    </source>
</evidence>
<dbReference type="GeneID" id="59311847"/>
<protein>
    <submittedName>
        <fullName evidence="2">Uncharacterized protein</fullName>
    </submittedName>
</protein>
<keyword evidence="3" id="KW-1185">Reference proteome</keyword>
<dbReference type="OrthoDB" id="5093989at2759"/>
<evidence type="ECO:0000313" key="3">
    <source>
        <dbReference type="Proteomes" id="UP000547976"/>
    </source>
</evidence>
<dbReference type="RefSeq" id="XP_036532184.1">
    <property type="nucleotide sequence ID" value="XM_036677129.1"/>
</dbReference>
<dbReference type="AlphaFoldDB" id="A0A8H5L7U4"/>
<name>A0A8H5L7U4_GIBSU</name>
<comment type="caution">
    <text evidence="2">The sequence shown here is derived from an EMBL/GenBank/DDBJ whole genome shotgun (WGS) entry which is preliminary data.</text>
</comment>
<gene>
    <name evidence="2" type="ORF">FSUBG_12350</name>
</gene>
<sequence>MDTKQELPIFDHSSSDFNKVGPRRVHMERYFQALGLWNAEWVKASREANEEKYCNRLQHEGHLEVGHVYFEYLIDYGVWCNILSNAKVPYDDHPWPVERSTWPSPKDLSRGVSRFYQGWVRRDKSFLKSQGESSKKRKSEVSATDTTVPRSHGQHAADKPSAVTKNAVVRLDPSIPFAEQPA</sequence>
<reference evidence="2 3" key="1">
    <citation type="submission" date="2020-05" db="EMBL/GenBank/DDBJ databases">
        <title>Identification and distribution of gene clusters putatively required for synthesis of sphingolipid metabolism inhibitors in phylogenetically diverse species of the filamentous fungus Fusarium.</title>
        <authorList>
            <person name="Kim H.-S."/>
            <person name="Busman M."/>
            <person name="Brown D.W."/>
            <person name="Divon H."/>
            <person name="Uhlig S."/>
            <person name="Proctor R.H."/>
        </authorList>
    </citation>
    <scope>NUCLEOTIDE SEQUENCE [LARGE SCALE GENOMIC DNA]</scope>
    <source>
        <strain evidence="2 3">NRRL 66333</strain>
    </source>
</reference>